<evidence type="ECO:0000259" key="2">
    <source>
        <dbReference type="PROSITE" id="PS50983"/>
    </source>
</evidence>
<dbReference type="InterPro" id="IPR050902">
    <property type="entry name" value="ABC_Transporter_SBP"/>
</dbReference>
<dbReference type="AlphaFoldDB" id="A0A7C9UX16"/>
<evidence type="ECO:0000313" key="3">
    <source>
        <dbReference type="EMBL" id="NFV78811.1"/>
    </source>
</evidence>
<dbReference type="InterPro" id="IPR002491">
    <property type="entry name" value="ABC_transptr_periplasmic_BD"/>
</dbReference>
<feature type="chain" id="PRO_5028991298" evidence="1">
    <location>
        <begin position="29"/>
        <end position="300"/>
    </location>
</feature>
<gene>
    <name evidence="3" type="ORF">G4223_01595</name>
</gene>
<sequence>MLSFLPKGPRATGLALLALLTATSMAQAQTHPRVMSPRVMSPRVMSIDNCANQYLMALADREQIVSLAKGGDQTTLAFLSARVEGVPRNHRTVEEMVAARPDILLTGQWAMSAAKVAKHFGVRVVALEAPRDIAQARRQILDVAHLLGQEERGRALVADLDQSLAEAAARRKQHRTEGVVYRSGGYAYGADTLVDSIMDGAGIANVAARLGLRRAGNIDMETLLVARPQVMLDDQARDARDPRIATDFLAHPALRRGLPQATRIQFPMAYWLCGGEALPMAVSSLATLVSERDAKREDVR</sequence>
<name>A0A7C9UX16_9PROT</name>
<dbReference type="Pfam" id="PF01497">
    <property type="entry name" value="Peripla_BP_2"/>
    <property type="match status" value="1"/>
</dbReference>
<evidence type="ECO:0000313" key="4">
    <source>
        <dbReference type="Proteomes" id="UP000480684"/>
    </source>
</evidence>
<protein>
    <submittedName>
        <fullName evidence="3">ABC transporter substrate-binding protein</fullName>
    </submittedName>
</protein>
<reference evidence="3 4" key="1">
    <citation type="submission" date="2020-02" db="EMBL/GenBank/DDBJ databases">
        <authorList>
            <person name="Dziuba M."/>
            <person name="Kuznetsov B."/>
            <person name="Mardanov A."/>
            <person name="Ravin N."/>
            <person name="Grouzdev D."/>
        </authorList>
    </citation>
    <scope>NUCLEOTIDE SEQUENCE [LARGE SCALE GENOMIC DNA]</scope>
    <source>
        <strain evidence="3 4">SpK</strain>
    </source>
</reference>
<dbReference type="RefSeq" id="WP_163674107.1">
    <property type="nucleotide sequence ID" value="NZ_JAAIYP010000007.1"/>
</dbReference>
<keyword evidence="1" id="KW-0732">Signal</keyword>
<dbReference type="SUPFAM" id="SSF53807">
    <property type="entry name" value="Helical backbone' metal receptor"/>
    <property type="match status" value="1"/>
</dbReference>
<evidence type="ECO:0000256" key="1">
    <source>
        <dbReference type="SAM" id="SignalP"/>
    </source>
</evidence>
<feature type="signal peptide" evidence="1">
    <location>
        <begin position="1"/>
        <end position="28"/>
    </location>
</feature>
<comment type="caution">
    <text evidence="3">The sequence shown here is derived from an EMBL/GenBank/DDBJ whole genome shotgun (WGS) entry which is preliminary data.</text>
</comment>
<proteinExistence type="predicted"/>
<dbReference type="PANTHER" id="PTHR30535">
    <property type="entry name" value="VITAMIN B12-BINDING PROTEIN"/>
    <property type="match status" value="1"/>
</dbReference>
<feature type="domain" description="Fe/B12 periplasmic-binding" evidence="2">
    <location>
        <begin position="43"/>
        <end position="293"/>
    </location>
</feature>
<dbReference type="Proteomes" id="UP000480684">
    <property type="component" value="Unassembled WGS sequence"/>
</dbReference>
<dbReference type="PANTHER" id="PTHR30535:SF34">
    <property type="entry name" value="MOLYBDATE-BINDING PROTEIN MOLA"/>
    <property type="match status" value="1"/>
</dbReference>
<organism evidence="3 4">
    <name type="scientific">Magnetospirillum aberrantis SpK</name>
    <dbReference type="NCBI Taxonomy" id="908842"/>
    <lineage>
        <taxon>Bacteria</taxon>
        <taxon>Pseudomonadati</taxon>
        <taxon>Pseudomonadota</taxon>
        <taxon>Alphaproteobacteria</taxon>
        <taxon>Rhodospirillales</taxon>
        <taxon>Rhodospirillaceae</taxon>
        <taxon>Magnetospirillum</taxon>
    </lineage>
</organism>
<dbReference type="EMBL" id="JAAIYP010000007">
    <property type="protein sequence ID" value="NFV78811.1"/>
    <property type="molecule type" value="Genomic_DNA"/>
</dbReference>
<accession>A0A7C9UX16</accession>
<dbReference type="Gene3D" id="3.40.50.1980">
    <property type="entry name" value="Nitrogenase molybdenum iron protein domain"/>
    <property type="match status" value="2"/>
</dbReference>
<keyword evidence="4" id="KW-1185">Reference proteome</keyword>
<dbReference type="PROSITE" id="PS50983">
    <property type="entry name" value="FE_B12_PBP"/>
    <property type="match status" value="1"/>
</dbReference>